<accession>A0A521C514</accession>
<evidence type="ECO:0000313" key="6">
    <source>
        <dbReference type="Proteomes" id="UP000317484"/>
    </source>
</evidence>
<evidence type="ECO:0000256" key="3">
    <source>
        <dbReference type="SAM" id="SignalP"/>
    </source>
</evidence>
<dbReference type="InterPro" id="IPR012533">
    <property type="entry name" value="YcnI-copper_dom"/>
</dbReference>
<feature type="chain" id="PRO_5022075278" evidence="3">
    <location>
        <begin position="31"/>
        <end position="233"/>
    </location>
</feature>
<feature type="domain" description="YncI copper-binding" evidence="4">
    <location>
        <begin position="110"/>
        <end position="161"/>
    </location>
</feature>
<dbReference type="AlphaFoldDB" id="A0A521C514"/>
<dbReference type="Proteomes" id="UP000317484">
    <property type="component" value="Unassembled WGS sequence"/>
</dbReference>
<keyword evidence="6" id="KW-1185">Reference proteome</keyword>
<protein>
    <submittedName>
        <fullName evidence="5">Domain of unkown function</fullName>
    </submittedName>
</protein>
<evidence type="ECO:0000256" key="1">
    <source>
        <dbReference type="SAM" id="MobiDB-lite"/>
    </source>
</evidence>
<evidence type="ECO:0000259" key="4">
    <source>
        <dbReference type="Pfam" id="PF07987"/>
    </source>
</evidence>
<dbReference type="Pfam" id="PF07987">
    <property type="entry name" value="DUF1775"/>
    <property type="match status" value="1"/>
</dbReference>
<dbReference type="RefSeq" id="WP_142457389.1">
    <property type="nucleotide sequence ID" value="NZ_FXTJ01000002.1"/>
</dbReference>
<feature type="region of interest" description="Disordered" evidence="1">
    <location>
        <begin position="163"/>
        <end position="200"/>
    </location>
</feature>
<reference evidence="5 6" key="1">
    <citation type="submission" date="2017-05" db="EMBL/GenBank/DDBJ databases">
        <authorList>
            <person name="Varghese N."/>
            <person name="Submissions S."/>
        </authorList>
    </citation>
    <scope>NUCLEOTIDE SEQUENCE [LARGE SCALE GENOMIC DNA]</scope>
    <source>
        <strain evidence="5 6">DSM 46834</strain>
    </source>
</reference>
<keyword evidence="3" id="KW-0732">Signal</keyword>
<evidence type="ECO:0000313" key="5">
    <source>
        <dbReference type="EMBL" id="SMO54508.1"/>
    </source>
</evidence>
<sequence length="233" mass="22484">MSLLIPVGRSSAVLAATAGLVLLGAGPALAHVEVTAQGAAQAGTGPVTLLFSAEAESTTSGIVGVRTQLPEGIGPGAVSLASAPQGWALAPIAGGFELSGPATVPGEDLAYGVTVALLPADATELVFPTVQRYADGREDAWIEPVTDAVPDPGMPAPALAVAPAPPGVTPSATPAPATTDTPAPTTAAETSDAAGSGAPEDGGIGTGTVVLLAVLAVAVAVTAGVVLRRRARP</sequence>
<feature type="transmembrane region" description="Helical" evidence="2">
    <location>
        <begin position="209"/>
        <end position="227"/>
    </location>
</feature>
<feature type="signal peptide" evidence="3">
    <location>
        <begin position="1"/>
        <end position="30"/>
    </location>
</feature>
<keyword evidence="2" id="KW-0812">Transmembrane</keyword>
<dbReference type="Gene3D" id="2.60.40.2230">
    <property type="entry name" value="Uncharacterised protein YcnI-like PF07987, DUF1775"/>
    <property type="match status" value="1"/>
</dbReference>
<feature type="compositionally biased region" description="Low complexity" evidence="1">
    <location>
        <begin position="169"/>
        <end position="194"/>
    </location>
</feature>
<dbReference type="EMBL" id="FXTJ01000002">
    <property type="protein sequence ID" value="SMO54508.1"/>
    <property type="molecule type" value="Genomic_DNA"/>
</dbReference>
<evidence type="ECO:0000256" key="2">
    <source>
        <dbReference type="SAM" id="Phobius"/>
    </source>
</evidence>
<keyword evidence="2" id="KW-1133">Transmembrane helix</keyword>
<proteinExistence type="predicted"/>
<gene>
    <name evidence="5" type="ORF">SAMN06273567_102146</name>
</gene>
<dbReference type="InterPro" id="IPR038507">
    <property type="entry name" value="YcnI-like_sf"/>
</dbReference>
<name>A0A521C514_9ACTN</name>
<organism evidence="5 6">
    <name type="scientific">Geodermatophilus aquaeductus</name>
    <dbReference type="NCBI Taxonomy" id="1564161"/>
    <lineage>
        <taxon>Bacteria</taxon>
        <taxon>Bacillati</taxon>
        <taxon>Actinomycetota</taxon>
        <taxon>Actinomycetes</taxon>
        <taxon>Geodermatophilales</taxon>
        <taxon>Geodermatophilaceae</taxon>
        <taxon>Geodermatophilus</taxon>
    </lineage>
</organism>
<keyword evidence="2" id="KW-0472">Membrane</keyword>